<dbReference type="PANTHER" id="PTHR32060:SF22">
    <property type="entry name" value="CARBOXYL-TERMINAL-PROCESSING PEPTIDASE 3, CHLOROPLASTIC"/>
    <property type="match status" value="1"/>
</dbReference>
<dbReference type="PANTHER" id="PTHR32060">
    <property type="entry name" value="TAIL-SPECIFIC PROTEASE"/>
    <property type="match status" value="1"/>
</dbReference>
<sequence>MIGLILLVLFISLGKTRAQNDDLPGEKVTTLFSTMNGLHFHPKPLNIKFSNVIYDQLIRKIDPGGLILTQEEIVGIAFYKDSLCSSNEKLLTAFVDLLSNVYARQLVTAKNLIDTCCRVGFNFHVPDSMLFQDDQTRTLPNNVLELQERWRKYLKYEILDGLVMSQPDSVLSNISAVDSLLDRDDAITMKIQQREKRRIQFLEGYEGGVPGFILESFLQTITSCYDPHSVYFTKHDKEDFESSLSKENYAFGFSLDQNLKKEVIIKEIAPSSPAWLSKELEEGDVLVNVKMGDQELELAFSDMEEVDRLFAISKENKVELAVKKPDGEVRNIILFKGKLDTRESMSYSCMLNGTRKVGYISFSQFYTEFGPMGINGCSTDFLRDLVKLEEDGMEGLVLDLRNNPGGSEYEAMKIAGYLLGSGELAIRVNKDGTQAVIENQEAEKWFSGPVVVLVNGGSASASELLAAALQDYNRAVVLGTNTFGKASAQNVLPVGRKLSLSYKLSNRNSNEYGFVKITTAKLNRISGDSYQNAGITPDVWVPDGYSSFISTEKDMPFALPKDTIIPEFSFNPLTALPIDSLRKLSLERQSKSSVIQELVVLEQRFLHYKKQKSLSLMLQDFVEMSLIRNKLANQYKEKQQMDDQPYQMVNSNYDLEKYADDIVWQKVDKRFKNFLSKDATVCEGYRVVEDLLK</sequence>
<keyword evidence="2" id="KW-0645">Protease</keyword>
<protein>
    <submittedName>
        <fullName evidence="6">Carboxy terminal-processing peptidase</fullName>
        <ecNumber evidence="6">3.4.21.102</ecNumber>
    </submittedName>
</protein>
<evidence type="ECO:0000256" key="1">
    <source>
        <dbReference type="ARBA" id="ARBA00009179"/>
    </source>
</evidence>
<dbReference type="SMART" id="SM00245">
    <property type="entry name" value="TSPc"/>
    <property type="match status" value="1"/>
</dbReference>
<gene>
    <name evidence="6" type="ORF">OU798_13635</name>
</gene>
<dbReference type="InterPro" id="IPR001478">
    <property type="entry name" value="PDZ"/>
</dbReference>
<proteinExistence type="inferred from homology"/>
<dbReference type="GO" id="GO:0007165">
    <property type="term" value="P:signal transduction"/>
    <property type="evidence" value="ECO:0007669"/>
    <property type="project" value="TreeGrafter"/>
</dbReference>
<dbReference type="InterPro" id="IPR020992">
    <property type="entry name" value="Tail_Prtase_C"/>
</dbReference>
<reference evidence="6" key="1">
    <citation type="submission" date="2022-11" db="EMBL/GenBank/DDBJ databases">
        <title>Marilongibacter aestuarii gen. nov., sp. nov., isolated from tidal flat sediment.</title>
        <authorList>
            <person name="Jiayan W."/>
        </authorList>
    </citation>
    <scope>NUCLEOTIDE SEQUENCE</scope>
    <source>
        <strain evidence="6">Z1-6</strain>
    </source>
</reference>
<dbReference type="InterPro" id="IPR036034">
    <property type="entry name" value="PDZ_sf"/>
</dbReference>
<comment type="similarity">
    <text evidence="1">Belongs to the peptidase S41A family.</text>
</comment>
<dbReference type="GO" id="GO:0006508">
    <property type="term" value="P:proteolysis"/>
    <property type="evidence" value="ECO:0007669"/>
    <property type="project" value="UniProtKB-KW"/>
</dbReference>
<dbReference type="PROSITE" id="PS50106">
    <property type="entry name" value="PDZ"/>
    <property type="match status" value="1"/>
</dbReference>
<dbReference type="GO" id="GO:0030288">
    <property type="term" value="C:outer membrane-bounded periplasmic space"/>
    <property type="evidence" value="ECO:0007669"/>
    <property type="project" value="TreeGrafter"/>
</dbReference>
<organism evidence="6 7">
    <name type="scientific">Draconibacterium aestuarii</name>
    <dbReference type="NCBI Taxonomy" id="2998507"/>
    <lineage>
        <taxon>Bacteria</taxon>
        <taxon>Pseudomonadati</taxon>
        <taxon>Bacteroidota</taxon>
        <taxon>Bacteroidia</taxon>
        <taxon>Marinilabiliales</taxon>
        <taxon>Prolixibacteraceae</taxon>
        <taxon>Draconibacterium</taxon>
    </lineage>
</organism>
<dbReference type="Gene3D" id="2.30.42.10">
    <property type="match status" value="1"/>
</dbReference>
<dbReference type="Pfam" id="PF17804">
    <property type="entry name" value="TSP_NTD"/>
    <property type="match status" value="1"/>
</dbReference>
<evidence type="ECO:0000256" key="2">
    <source>
        <dbReference type="ARBA" id="ARBA00022670"/>
    </source>
</evidence>
<dbReference type="AlphaFoldDB" id="A0A9X3J6W7"/>
<evidence type="ECO:0000313" key="7">
    <source>
        <dbReference type="Proteomes" id="UP001145087"/>
    </source>
</evidence>
<dbReference type="RefSeq" id="WP_343333722.1">
    <property type="nucleotide sequence ID" value="NZ_JAPOHD010000027.1"/>
</dbReference>
<dbReference type="EC" id="3.4.21.102" evidence="6"/>
<dbReference type="Pfam" id="PF11818">
    <property type="entry name" value="DUF3340"/>
    <property type="match status" value="1"/>
</dbReference>
<name>A0A9X3J6W7_9BACT</name>
<accession>A0A9X3J6W7</accession>
<dbReference type="GO" id="GO:0004252">
    <property type="term" value="F:serine-type endopeptidase activity"/>
    <property type="evidence" value="ECO:0007669"/>
    <property type="project" value="UniProtKB-EC"/>
</dbReference>
<evidence type="ECO:0000256" key="3">
    <source>
        <dbReference type="ARBA" id="ARBA00022801"/>
    </source>
</evidence>
<dbReference type="InterPro" id="IPR029045">
    <property type="entry name" value="ClpP/crotonase-like_dom_sf"/>
</dbReference>
<dbReference type="InterPro" id="IPR004447">
    <property type="entry name" value="Peptidase_S41A"/>
</dbReference>
<evidence type="ECO:0000256" key="4">
    <source>
        <dbReference type="ARBA" id="ARBA00022825"/>
    </source>
</evidence>
<dbReference type="InterPro" id="IPR005151">
    <property type="entry name" value="Tail-specific_protease"/>
</dbReference>
<keyword evidence="3 6" id="KW-0378">Hydrolase</keyword>
<keyword evidence="7" id="KW-1185">Reference proteome</keyword>
<dbReference type="Gene3D" id="3.90.226.10">
    <property type="entry name" value="2-enoyl-CoA Hydratase, Chain A, domain 1"/>
    <property type="match status" value="1"/>
</dbReference>
<keyword evidence="4" id="KW-0720">Serine protease</keyword>
<dbReference type="EMBL" id="JAPOHD010000027">
    <property type="protein sequence ID" value="MCY1721392.1"/>
    <property type="molecule type" value="Genomic_DNA"/>
</dbReference>
<evidence type="ECO:0000313" key="6">
    <source>
        <dbReference type="EMBL" id="MCY1721392.1"/>
    </source>
</evidence>
<dbReference type="Pfam" id="PF03572">
    <property type="entry name" value="Peptidase_S41"/>
    <property type="match status" value="1"/>
</dbReference>
<dbReference type="Proteomes" id="UP001145087">
    <property type="component" value="Unassembled WGS sequence"/>
</dbReference>
<evidence type="ECO:0000259" key="5">
    <source>
        <dbReference type="PROSITE" id="PS50106"/>
    </source>
</evidence>
<dbReference type="SUPFAM" id="SSF52096">
    <property type="entry name" value="ClpP/crotonase"/>
    <property type="match status" value="1"/>
</dbReference>
<dbReference type="SUPFAM" id="SSF50156">
    <property type="entry name" value="PDZ domain-like"/>
    <property type="match status" value="1"/>
</dbReference>
<dbReference type="InterPro" id="IPR040573">
    <property type="entry name" value="TSP_N"/>
</dbReference>
<comment type="caution">
    <text evidence="6">The sequence shown here is derived from an EMBL/GenBank/DDBJ whole genome shotgun (WGS) entry which is preliminary data.</text>
</comment>
<feature type="domain" description="PDZ" evidence="5">
    <location>
        <begin position="241"/>
        <end position="289"/>
    </location>
</feature>
<dbReference type="CDD" id="cd07560">
    <property type="entry name" value="Peptidase_S41_CPP"/>
    <property type="match status" value="1"/>
</dbReference>